<dbReference type="GO" id="GO:0006307">
    <property type="term" value="P:DNA alkylation repair"/>
    <property type="evidence" value="ECO:0007669"/>
    <property type="project" value="InterPro"/>
</dbReference>
<dbReference type="PANTHER" id="PTHR31212:SF5">
    <property type="entry name" value="ISOCHORISMATASE FAMILY PROTEIN FAMILY (AFU_ORTHOLOGUE AFUA_3G14500)"/>
    <property type="match status" value="1"/>
</dbReference>
<feature type="region of interest" description="Disordered" evidence="1">
    <location>
        <begin position="153"/>
        <end position="172"/>
    </location>
</feature>
<protein>
    <recommendedName>
        <fullName evidence="2">Fe2OG dioxygenase domain-containing protein</fullName>
    </recommendedName>
</protein>
<dbReference type="AlphaFoldDB" id="A0A6A6UQU0"/>
<reference evidence="3" key="1">
    <citation type="journal article" date="2020" name="Stud. Mycol.">
        <title>101 Dothideomycetes genomes: a test case for predicting lifestyles and emergence of pathogens.</title>
        <authorList>
            <person name="Haridas S."/>
            <person name="Albert R."/>
            <person name="Binder M."/>
            <person name="Bloem J."/>
            <person name="Labutti K."/>
            <person name="Salamov A."/>
            <person name="Andreopoulos B."/>
            <person name="Baker S."/>
            <person name="Barry K."/>
            <person name="Bills G."/>
            <person name="Bluhm B."/>
            <person name="Cannon C."/>
            <person name="Castanera R."/>
            <person name="Culley D."/>
            <person name="Daum C."/>
            <person name="Ezra D."/>
            <person name="Gonzalez J."/>
            <person name="Henrissat B."/>
            <person name="Kuo A."/>
            <person name="Liang C."/>
            <person name="Lipzen A."/>
            <person name="Lutzoni F."/>
            <person name="Magnuson J."/>
            <person name="Mondo S."/>
            <person name="Nolan M."/>
            <person name="Ohm R."/>
            <person name="Pangilinan J."/>
            <person name="Park H.-J."/>
            <person name="Ramirez L."/>
            <person name="Alfaro M."/>
            <person name="Sun H."/>
            <person name="Tritt A."/>
            <person name="Yoshinaga Y."/>
            <person name="Zwiers L.-H."/>
            <person name="Turgeon B."/>
            <person name="Goodwin S."/>
            <person name="Spatafora J."/>
            <person name="Crous P."/>
            <person name="Grigoriev I."/>
        </authorList>
    </citation>
    <scope>NUCLEOTIDE SEQUENCE</scope>
    <source>
        <strain evidence="3">CBS 115976</strain>
    </source>
</reference>
<dbReference type="PROSITE" id="PS51471">
    <property type="entry name" value="FE2OG_OXY"/>
    <property type="match status" value="1"/>
</dbReference>
<accession>A0A6A6UQU0</accession>
<gene>
    <name evidence="3" type="ORF">BT63DRAFT_430755</name>
</gene>
<dbReference type="InterPro" id="IPR032854">
    <property type="entry name" value="ALKBH3"/>
</dbReference>
<feature type="compositionally biased region" description="Basic and acidic residues" evidence="1">
    <location>
        <begin position="160"/>
        <end position="172"/>
    </location>
</feature>
<keyword evidence="4" id="KW-1185">Reference proteome</keyword>
<organism evidence="3 4">
    <name type="scientific">Microthyrium microscopicum</name>
    <dbReference type="NCBI Taxonomy" id="703497"/>
    <lineage>
        <taxon>Eukaryota</taxon>
        <taxon>Fungi</taxon>
        <taxon>Dikarya</taxon>
        <taxon>Ascomycota</taxon>
        <taxon>Pezizomycotina</taxon>
        <taxon>Dothideomycetes</taxon>
        <taxon>Dothideomycetes incertae sedis</taxon>
        <taxon>Microthyriales</taxon>
        <taxon>Microthyriaceae</taxon>
        <taxon>Microthyrium</taxon>
    </lineage>
</organism>
<dbReference type="OrthoDB" id="445341at2759"/>
<dbReference type="GO" id="GO:0051213">
    <property type="term" value="F:dioxygenase activity"/>
    <property type="evidence" value="ECO:0007669"/>
    <property type="project" value="InterPro"/>
</dbReference>
<sequence length="293" mass="32979">MSKTKIPSLANLPTLGPDDTIGEGDSFIKYDNTLSSDSIFKLLHDEVSWQKMYHAAGEVPRLVAVQGTIDADGSKPVYRHPSDQSPPLLAFTPAVLLVKNAAEAVIGHSLNHVLIQLYRDGKDHITEHSDKTLDIVRGSKIVNASFGARRTMRLRRKRKSSAEPRDPRETQRVHMPHNSLFVLGLATNQSWLHGINADKRLSMDRAPEEMAFDGMRISLTFRHIGTFLDADETHIWGQGARAKSKEDAHAVVAGDDSETERMIYAFGRENHQDEEWDWEEEYGKGFDVLHFRA</sequence>
<dbReference type="EMBL" id="MU004230">
    <property type="protein sequence ID" value="KAF2674140.1"/>
    <property type="molecule type" value="Genomic_DNA"/>
</dbReference>
<dbReference type="Gene3D" id="2.60.120.590">
    <property type="entry name" value="Alpha-ketoglutarate-dependent dioxygenase AlkB-like"/>
    <property type="match status" value="1"/>
</dbReference>
<dbReference type="InterPro" id="IPR005123">
    <property type="entry name" value="Oxoglu/Fe-dep_dioxygenase_dom"/>
</dbReference>
<dbReference type="InterPro" id="IPR027450">
    <property type="entry name" value="AlkB-like"/>
</dbReference>
<dbReference type="InterPro" id="IPR037151">
    <property type="entry name" value="AlkB-like_sf"/>
</dbReference>
<dbReference type="Pfam" id="PF13532">
    <property type="entry name" value="2OG-FeII_Oxy_2"/>
    <property type="match status" value="1"/>
</dbReference>
<proteinExistence type="predicted"/>
<evidence type="ECO:0000313" key="3">
    <source>
        <dbReference type="EMBL" id="KAF2674140.1"/>
    </source>
</evidence>
<dbReference type="Proteomes" id="UP000799302">
    <property type="component" value="Unassembled WGS sequence"/>
</dbReference>
<feature type="domain" description="Fe2OG dioxygenase" evidence="2">
    <location>
        <begin position="109"/>
        <end position="225"/>
    </location>
</feature>
<name>A0A6A6UQU0_9PEZI</name>
<evidence type="ECO:0000256" key="1">
    <source>
        <dbReference type="SAM" id="MobiDB-lite"/>
    </source>
</evidence>
<evidence type="ECO:0000313" key="4">
    <source>
        <dbReference type="Proteomes" id="UP000799302"/>
    </source>
</evidence>
<dbReference type="PANTHER" id="PTHR31212">
    <property type="entry name" value="ALPHA-KETOGLUTARATE-DEPENDENT DIOXYGENASE ALKB HOMOLOG 3"/>
    <property type="match status" value="1"/>
</dbReference>
<evidence type="ECO:0000259" key="2">
    <source>
        <dbReference type="PROSITE" id="PS51471"/>
    </source>
</evidence>
<dbReference type="SUPFAM" id="SSF51197">
    <property type="entry name" value="Clavaminate synthase-like"/>
    <property type="match status" value="1"/>
</dbReference>